<dbReference type="Gene3D" id="3.10.100.10">
    <property type="entry name" value="Mannose-Binding Protein A, subunit A"/>
    <property type="match status" value="1"/>
</dbReference>
<sequence>TSLCIKVKFGITKAKQKHKYYFFSPTEHIVSWRDARKFCQKQGSDLVLNIKHVSENEGGKSSKDRNTGWIGFYRVGGDTWTGIGGESVDFSAWGQGEPVTNDCGAFDAKETILFLKYVIYQKVFRKRP</sequence>
<reference evidence="2" key="2">
    <citation type="submission" date="2025-09" db="UniProtKB">
        <authorList>
            <consortium name="Ensembl"/>
        </authorList>
    </citation>
    <scope>IDENTIFICATION</scope>
</reference>
<organism evidence="2 3">
    <name type="scientific">Neogobius melanostomus</name>
    <name type="common">round goby</name>
    <dbReference type="NCBI Taxonomy" id="47308"/>
    <lineage>
        <taxon>Eukaryota</taxon>
        <taxon>Metazoa</taxon>
        <taxon>Chordata</taxon>
        <taxon>Craniata</taxon>
        <taxon>Vertebrata</taxon>
        <taxon>Euteleostomi</taxon>
        <taxon>Actinopterygii</taxon>
        <taxon>Neopterygii</taxon>
        <taxon>Teleostei</taxon>
        <taxon>Neoteleostei</taxon>
        <taxon>Acanthomorphata</taxon>
        <taxon>Gobiaria</taxon>
        <taxon>Gobiiformes</taxon>
        <taxon>Gobioidei</taxon>
        <taxon>Gobiidae</taxon>
        <taxon>Benthophilinae</taxon>
        <taxon>Neogobiini</taxon>
        <taxon>Neogobius</taxon>
    </lineage>
</organism>
<dbReference type="SUPFAM" id="SSF56436">
    <property type="entry name" value="C-type lectin-like"/>
    <property type="match status" value="1"/>
</dbReference>
<evidence type="ECO:0000259" key="1">
    <source>
        <dbReference type="PROSITE" id="PS50041"/>
    </source>
</evidence>
<protein>
    <recommendedName>
        <fullName evidence="1">C-type lectin domain-containing protein</fullName>
    </recommendedName>
</protein>
<proteinExistence type="predicted"/>
<feature type="domain" description="C-type lectin" evidence="1">
    <location>
        <begin position="15"/>
        <end position="103"/>
    </location>
</feature>
<dbReference type="InterPro" id="IPR016186">
    <property type="entry name" value="C-type_lectin-like/link_sf"/>
</dbReference>
<accession>A0A8C6WFY2</accession>
<evidence type="ECO:0000313" key="2">
    <source>
        <dbReference type="Ensembl" id="ENSNMLP00000004012.1"/>
    </source>
</evidence>
<dbReference type="CDD" id="cd00037">
    <property type="entry name" value="CLECT"/>
    <property type="match status" value="1"/>
</dbReference>
<dbReference type="AlphaFoldDB" id="A0A8C6WFY2"/>
<keyword evidence="3" id="KW-1185">Reference proteome</keyword>
<dbReference type="InterPro" id="IPR016187">
    <property type="entry name" value="CTDL_fold"/>
</dbReference>
<dbReference type="Proteomes" id="UP000694523">
    <property type="component" value="Unplaced"/>
</dbReference>
<evidence type="ECO:0000313" key="3">
    <source>
        <dbReference type="Proteomes" id="UP000694523"/>
    </source>
</evidence>
<dbReference type="PROSITE" id="PS50041">
    <property type="entry name" value="C_TYPE_LECTIN_2"/>
    <property type="match status" value="1"/>
</dbReference>
<reference evidence="2" key="1">
    <citation type="submission" date="2025-08" db="UniProtKB">
        <authorList>
            <consortium name="Ensembl"/>
        </authorList>
    </citation>
    <scope>IDENTIFICATION</scope>
</reference>
<dbReference type="Ensembl" id="ENSNMLT00000004599.1">
    <property type="protein sequence ID" value="ENSNMLP00000004012.1"/>
    <property type="gene ID" value="ENSNMLG00000002953.1"/>
</dbReference>
<name>A0A8C6WFY2_9GOBI</name>
<dbReference type="InterPro" id="IPR001304">
    <property type="entry name" value="C-type_lectin-like"/>
</dbReference>